<name>A0A8S9Z471_9TREM</name>
<reference evidence="2" key="1">
    <citation type="submission" date="2019-07" db="EMBL/GenBank/DDBJ databases">
        <title>Annotation for the trematode Paragonimus miyazaki's.</title>
        <authorList>
            <person name="Choi Y.-J."/>
        </authorList>
    </citation>
    <scope>NUCLEOTIDE SEQUENCE</scope>
    <source>
        <strain evidence="2">Japan</strain>
    </source>
</reference>
<dbReference type="Proteomes" id="UP000822476">
    <property type="component" value="Unassembled WGS sequence"/>
</dbReference>
<dbReference type="EMBL" id="JTDE01000364">
    <property type="protein sequence ID" value="KAF7261474.1"/>
    <property type="molecule type" value="Genomic_DNA"/>
</dbReference>
<dbReference type="GO" id="GO:0015074">
    <property type="term" value="P:DNA integration"/>
    <property type="evidence" value="ECO:0007669"/>
    <property type="project" value="InterPro"/>
</dbReference>
<evidence type="ECO:0000313" key="3">
    <source>
        <dbReference type="Proteomes" id="UP000822476"/>
    </source>
</evidence>
<evidence type="ECO:0000313" key="2">
    <source>
        <dbReference type="EMBL" id="KAF7261474.1"/>
    </source>
</evidence>
<evidence type="ECO:0000259" key="1">
    <source>
        <dbReference type="PROSITE" id="PS50994"/>
    </source>
</evidence>
<dbReference type="AlphaFoldDB" id="A0A8S9Z471"/>
<dbReference type="GO" id="GO:0003676">
    <property type="term" value="F:nucleic acid binding"/>
    <property type="evidence" value="ECO:0007669"/>
    <property type="project" value="InterPro"/>
</dbReference>
<accession>A0A8S9Z471</accession>
<dbReference type="Gene3D" id="3.30.420.10">
    <property type="entry name" value="Ribonuclease H-like superfamily/Ribonuclease H"/>
    <property type="match status" value="1"/>
</dbReference>
<comment type="caution">
    <text evidence="2">The sequence shown here is derived from an EMBL/GenBank/DDBJ whole genome shotgun (WGS) entry which is preliminary data.</text>
</comment>
<sequence>MDILHCFSLSNGHTLILSCADRFARRFIVFPLDNALAETSAYSFSSSWISISGIPTTISVDRGSQFNLALSAITRP</sequence>
<gene>
    <name evidence="2" type="ORF">EG68_01210</name>
</gene>
<protein>
    <recommendedName>
        <fullName evidence="1">Integrase catalytic domain-containing protein</fullName>
    </recommendedName>
</protein>
<dbReference type="InterPro" id="IPR036397">
    <property type="entry name" value="RNaseH_sf"/>
</dbReference>
<organism evidence="2 3">
    <name type="scientific">Paragonimus skrjabini miyazakii</name>
    <dbReference type="NCBI Taxonomy" id="59628"/>
    <lineage>
        <taxon>Eukaryota</taxon>
        <taxon>Metazoa</taxon>
        <taxon>Spiralia</taxon>
        <taxon>Lophotrochozoa</taxon>
        <taxon>Platyhelminthes</taxon>
        <taxon>Trematoda</taxon>
        <taxon>Digenea</taxon>
        <taxon>Plagiorchiida</taxon>
        <taxon>Troglotremata</taxon>
        <taxon>Troglotrematidae</taxon>
        <taxon>Paragonimus</taxon>
    </lineage>
</organism>
<feature type="domain" description="Integrase catalytic" evidence="1">
    <location>
        <begin position="1"/>
        <end position="76"/>
    </location>
</feature>
<proteinExistence type="predicted"/>
<dbReference type="SUPFAM" id="SSF53098">
    <property type="entry name" value="Ribonuclease H-like"/>
    <property type="match status" value="1"/>
</dbReference>
<dbReference type="InterPro" id="IPR001584">
    <property type="entry name" value="Integrase_cat-core"/>
</dbReference>
<keyword evidence="3" id="KW-1185">Reference proteome</keyword>
<dbReference type="PROSITE" id="PS50994">
    <property type="entry name" value="INTEGRASE"/>
    <property type="match status" value="1"/>
</dbReference>
<dbReference type="InterPro" id="IPR012337">
    <property type="entry name" value="RNaseH-like_sf"/>
</dbReference>